<protein>
    <submittedName>
        <fullName evidence="1">Uncharacterized protein</fullName>
    </submittedName>
</protein>
<dbReference type="Proteomes" id="UP000181899">
    <property type="component" value="Unassembled WGS sequence"/>
</dbReference>
<name>A0A1I4ZJW6_9CLOT</name>
<reference evidence="1 2" key="1">
    <citation type="submission" date="2016-10" db="EMBL/GenBank/DDBJ databases">
        <authorList>
            <person name="de Groot N.N."/>
        </authorList>
    </citation>
    <scope>NUCLEOTIDE SEQUENCE [LARGE SCALE GENOMIC DNA]</scope>
    <source>
        <strain evidence="1 2">ML2</strain>
    </source>
</reference>
<proteinExistence type="predicted"/>
<dbReference type="RefSeq" id="WP_074910973.1">
    <property type="nucleotide sequence ID" value="NZ_FOVK01000002.1"/>
</dbReference>
<evidence type="ECO:0000313" key="2">
    <source>
        <dbReference type="Proteomes" id="UP000181899"/>
    </source>
</evidence>
<organism evidence="1 2">
    <name type="scientific">Proteiniclasticum ruminis</name>
    <dbReference type="NCBI Taxonomy" id="398199"/>
    <lineage>
        <taxon>Bacteria</taxon>
        <taxon>Bacillati</taxon>
        <taxon>Bacillota</taxon>
        <taxon>Clostridia</taxon>
        <taxon>Eubacteriales</taxon>
        <taxon>Clostridiaceae</taxon>
        <taxon>Proteiniclasticum</taxon>
    </lineage>
</organism>
<gene>
    <name evidence="1" type="ORF">SAMN04488695_10224</name>
</gene>
<accession>A0A1I4ZJW6</accession>
<evidence type="ECO:0000313" key="1">
    <source>
        <dbReference type="EMBL" id="SFN50565.1"/>
    </source>
</evidence>
<dbReference type="AlphaFoldDB" id="A0A1I4ZJW6"/>
<keyword evidence="2" id="KW-1185">Reference proteome</keyword>
<dbReference type="EMBL" id="FOVK01000002">
    <property type="protein sequence ID" value="SFN50565.1"/>
    <property type="molecule type" value="Genomic_DNA"/>
</dbReference>
<sequence>MEICLYCQKGKAMNISEFGDISIKTYIHGNLLVTEAINYRNDKDDFSAMRINVCPMCKKELEELPEEVMEEEIEEGK</sequence>